<dbReference type="HAMAP" id="MF_00109">
    <property type="entry name" value="Shikimate_kinase"/>
    <property type="match status" value="1"/>
</dbReference>
<keyword evidence="9" id="KW-0057">Aromatic amino acid biosynthesis</keyword>
<keyword evidence="8" id="KW-0067">ATP-binding</keyword>
<feature type="non-terminal residue" evidence="11">
    <location>
        <position position="1"/>
    </location>
</feature>
<evidence type="ECO:0000256" key="7">
    <source>
        <dbReference type="ARBA" id="ARBA00022777"/>
    </source>
</evidence>
<keyword evidence="6" id="KW-0547">Nucleotide-binding</keyword>
<organism evidence="11">
    <name type="scientific">mine drainage metagenome</name>
    <dbReference type="NCBI Taxonomy" id="410659"/>
    <lineage>
        <taxon>unclassified sequences</taxon>
        <taxon>metagenomes</taxon>
        <taxon>ecological metagenomes</taxon>
    </lineage>
</organism>
<dbReference type="GO" id="GO:0009423">
    <property type="term" value="P:chorismate biosynthetic process"/>
    <property type="evidence" value="ECO:0007669"/>
    <property type="project" value="UniProtKB-UniPathway"/>
</dbReference>
<dbReference type="SUPFAM" id="SSF52540">
    <property type="entry name" value="P-loop containing nucleoside triphosphate hydrolases"/>
    <property type="match status" value="1"/>
</dbReference>
<dbReference type="InterPro" id="IPR000623">
    <property type="entry name" value="Shikimate_kinase/TSH1"/>
</dbReference>
<evidence type="ECO:0000256" key="2">
    <source>
        <dbReference type="ARBA" id="ARBA00006997"/>
    </source>
</evidence>
<proteinExistence type="inferred from homology"/>
<dbReference type="PRINTS" id="PR01100">
    <property type="entry name" value="SHIKIMTKNASE"/>
</dbReference>
<dbReference type="UniPathway" id="UPA00053">
    <property type="reaction ID" value="UER00088"/>
</dbReference>
<dbReference type="CDD" id="cd00464">
    <property type="entry name" value="SK"/>
    <property type="match status" value="1"/>
</dbReference>
<dbReference type="EMBL" id="AUZX01012596">
    <property type="protein sequence ID" value="EQD38735.1"/>
    <property type="molecule type" value="Genomic_DNA"/>
</dbReference>
<protein>
    <recommendedName>
        <fullName evidence="3">shikimate kinase</fullName>
        <ecNumber evidence="3">2.7.1.71</ecNumber>
    </recommendedName>
</protein>
<dbReference type="EC" id="2.7.1.71" evidence="3"/>
<evidence type="ECO:0000313" key="11">
    <source>
        <dbReference type="EMBL" id="EQD38735.1"/>
    </source>
</evidence>
<evidence type="ECO:0000256" key="9">
    <source>
        <dbReference type="ARBA" id="ARBA00023141"/>
    </source>
</evidence>
<dbReference type="GO" id="GO:0008652">
    <property type="term" value="P:amino acid biosynthetic process"/>
    <property type="evidence" value="ECO:0007669"/>
    <property type="project" value="UniProtKB-KW"/>
</dbReference>
<reference evidence="11" key="2">
    <citation type="journal article" date="2014" name="ISME J.">
        <title>Microbial stratification in low pH oxic and suboxic macroscopic growths along an acid mine drainage.</title>
        <authorList>
            <person name="Mendez-Garcia C."/>
            <person name="Mesa V."/>
            <person name="Sprenger R.R."/>
            <person name="Richter M."/>
            <person name="Diez M.S."/>
            <person name="Solano J."/>
            <person name="Bargiela R."/>
            <person name="Golyshina O.V."/>
            <person name="Manteca A."/>
            <person name="Ramos J.L."/>
            <person name="Gallego J.R."/>
            <person name="Llorente I."/>
            <person name="Martins Dos Santos V.A."/>
            <person name="Jensen O.N."/>
            <person name="Pelaez A.I."/>
            <person name="Sanchez J."/>
            <person name="Ferrer M."/>
        </authorList>
    </citation>
    <scope>NUCLEOTIDE SEQUENCE</scope>
</reference>
<comment type="catalytic activity">
    <reaction evidence="10">
        <text>shikimate + ATP = 3-phosphoshikimate + ADP + H(+)</text>
        <dbReference type="Rhea" id="RHEA:13121"/>
        <dbReference type="ChEBI" id="CHEBI:15378"/>
        <dbReference type="ChEBI" id="CHEBI:30616"/>
        <dbReference type="ChEBI" id="CHEBI:36208"/>
        <dbReference type="ChEBI" id="CHEBI:145989"/>
        <dbReference type="ChEBI" id="CHEBI:456216"/>
        <dbReference type="EC" id="2.7.1.71"/>
    </reaction>
</comment>
<dbReference type="PROSITE" id="PS01128">
    <property type="entry name" value="SHIKIMATE_KINASE"/>
    <property type="match status" value="1"/>
</dbReference>
<keyword evidence="4" id="KW-0028">Amino-acid biosynthesis</keyword>
<evidence type="ECO:0000256" key="8">
    <source>
        <dbReference type="ARBA" id="ARBA00022840"/>
    </source>
</evidence>
<evidence type="ECO:0000256" key="10">
    <source>
        <dbReference type="ARBA" id="ARBA00048567"/>
    </source>
</evidence>
<dbReference type="PANTHER" id="PTHR21087:SF16">
    <property type="entry name" value="SHIKIMATE KINASE 1, CHLOROPLASTIC"/>
    <property type="match status" value="1"/>
</dbReference>
<dbReference type="InterPro" id="IPR027417">
    <property type="entry name" value="P-loop_NTPase"/>
</dbReference>
<dbReference type="GO" id="GO:0005524">
    <property type="term" value="F:ATP binding"/>
    <property type="evidence" value="ECO:0007669"/>
    <property type="project" value="UniProtKB-KW"/>
</dbReference>
<reference evidence="11" key="1">
    <citation type="submission" date="2013-08" db="EMBL/GenBank/DDBJ databases">
        <authorList>
            <person name="Mendez C."/>
            <person name="Richter M."/>
            <person name="Ferrer M."/>
            <person name="Sanchez J."/>
        </authorList>
    </citation>
    <scope>NUCLEOTIDE SEQUENCE</scope>
</reference>
<comment type="pathway">
    <text evidence="1">Metabolic intermediate biosynthesis; chorismate biosynthesis; chorismate from D-erythrose 4-phosphate and phosphoenolpyruvate: step 5/7.</text>
</comment>
<dbReference type="PANTHER" id="PTHR21087">
    <property type="entry name" value="SHIKIMATE KINASE"/>
    <property type="match status" value="1"/>
</dbReference>
<keyword evidence="5 11" id="KW-0808">Transferase</keyword>
<evidence type="ECO:0000256" key="6">
    <source>
        <dbReference type="ARBA" id="ARBA00022741"/>
    </source>
</evidence>
<dbReference type="Gene3D" id="3.40.50.300">
    <property type="entry name" value="P-loop containing nucleotide triphosphate hydrolases"/>
    <property type="match status" value="1"/>
</dbReference>
<dbReference type="Pfam" id="PF01202">
    <property type="entry name" value="SKI"/>
    <property type="match status" value="1"/>
</dbReference>
<dbReference type="AlphaFoldDB" id="T1AA76"/>
<accession>T1AA76</accession>
<sequence>EESGREVAAGMPSAQRLVLTGFMGAGKSTVGPRLASALGWIFADLDEAIVRAQRASIADLFASMGEQAFRELELEALACALQRAQIVLALGGGVLESAASRSLLTNDPNSLMVYLEAPLEELLARCDGQQLSQDGAPRRPVLEDRAKVAERFLRRRHLYE</sequence>
<evidence type="ECO:0000256" key="5">
    <source>
        <dbReference type="ARBA" id="ARBA00022679"/>
    </source>
</evidence>
<keyword evidence="7 11" id="KW-0418">Kinase</keyword>
<name>T1AA76_9ZZZZ</name>
<evidence type="ECO:0000256" key="1">
    <source>
        <dbReference type="ARBA" id="ARBA00004842"/>
    </source>
</evidence>
<comment type="caution">
    <text evidence="11">The sequence shown here is derived from an EMBL/GenBank/DDBJ whole genome shotgun (WGS) entry which is preliminary data.</text>
</comment>
<gene>
    <name evidence="11" type="ORF">B1A_17141</name>
</gene>
<dbReference type="InterPro" id="IPR031322">
    <property type="entry name" value="Shikimate/glucono_kinase"/>
</dbReference>
<feature type="non-terminal residue" evidence="11">
    <location>
        <position position="160"/>
    </location>
</feature>
<comment type="similarity">
    <text evidence="2">Belongs to the shikimate kinase family.</text>
</comment>
<dbReference type="InterPro" id="IPR023000">
    <property type="entry name" value="Shikimate_kinase_CS"/>
</dbReference>
<evidence type="ECO:0000256" key="4">
    <source>
        <dbReference type="ARBA" id="ARBA00022605"/>
    </source>
</evidence>
<dbReference type="GO" id="GO:0009073">
    <property type="term" value="P:aromatic amino acid family biosynthetic process"/>
    <property type="evidence" value="ECO:0007669"/>
    <property type="project" value="UniProtKB-KW"/>
</dbReference>
<dbReference type="GO" id="GO:0004765">
    <property type="term" value="F:shikimate kinase activity"/>
    <property type="evidence" value="ECO:0007669"/>
    <property type="project" value="UniProtKB-EC"/>
</dbReference>
<dbReference type="GO" id="GO:0005829">
    <property type="term" value="C:cytosol"/>
    <property type="evidence" value="ECO:0007669"/>
    <property type="project" value="TreeGrafter"/>
</dbReference>
<evidence type="ECO:0000256" key="3">
    <source>
        <dbReference type="ARBA" id="ARBA00012154"/>
    </source>
</evidence>